<dbReference type="InterPro" id="IPR002933">
    <property type="entry name" value="Peptidase_M20"/>
</dbReference>
<dbReference type="PIRSF" id="PIRSF001235">
    <property type="entry name" value="Amidase_carbamoylase"/>
    <property type="match status" value="1"/>
</dbReference>
<accession>A0A067PD02</accession>
<dbReference type="NCBIfam" id="TIGR01879">
    <property type="entry name" value="hydantase"/>
    <property type="match status" value="1"/>
</dbReference>
<dbReference type="SUPFAM" id="SSF55031">
    <property type="entry name" value="Bacterial exopeptidase dimerisation domain"/>
    <property type="match status" value="1"/>
</dbReference>
<comment type="similarity">
    <text evidence="1">Belongs to the peptidase M20A family.</text>
</comment>
<dbReference type="SUPFAM" id="SSF53187">
    <property type="entry name" value="Zn-dependent exopeptidases"/>
    <property type="match status" value="1"/>
</dbReference>
<reference evidence="4" key="1">
    <citation type="journal article" date="2014" name="Proc. Natl. Acad. Sci. U.S.A.">
        <title>Extensive sampling of basidiomycete genomes demonstrates inadequacy of the white-rot/brown-rot paradigm for wood decay fungi.</title>
        <authorList>
            <person name="Riley R."/>
            <person name="Salamov A.A."/>
            <person name="Brown D.W."/>
            <person name="Nagy L.G."/>
            <person name="Floudas D."/>
            <person name="Held B.W."/>
            <person name="Levasseur A."/>
            <person name="Lombard V."/>
            <person name="Morin E."/>
            <person name="Otillar R."/>
            <person name="Lindquist E.A."/>
            <person name="Sun H."/>
            <person name="LaButti K.M."/>
            <person name="Schmutz J."/>
            <person name="Jabbour D."/>
            <person name="Luo H."/>
            <person name="Baker S.E."/>
            <person name="Pisabarro A.G."/>
            <person name="Walton J.D."/>
            <person name="Blanchette R.A."/>
            <person name="Henrissat B."/>
            <person name="Martin F."/>
            <person name="Cullen D."/>
            <person name="Hibbett D.S."/>
            <person name="Grigoriev I.V."/>
        </authorList>
    </citation>
    <scope>NUCLEOTIDE SEQUENCE [LARGE SCALE GENOMIC DNA]</scope>
    <source>
        <strain evidence="4">MUCL 33604</strain>
    </source>
</reference>
<dbReference type="Gene3D" id="3.40.630.10">
    <property type="entry name" value="Zn peptidases"/>
    <property type="match status" value="1"/>
</dbReference>
<dbReference type="Gene3D" id="3.30.70.360">
    <property type="match status" value="1"/>
</dbReference>
<dbReference type="PANTHER" id="PTHR32494">
    <property type="entry name" value="ALLANTOATE DEIMINASE-RELATED"/>
    <property type="match status" value="1"/>
</dbReference>
<evidence type="ECO:0000256" key="2">
    <source>
        <dbReference type="ARBA" id="ARBA00022801"/>
    </source>
</evidence>
<keyword evidence="2" id="KW-0378">Hydrolase</keyword>
<keyword evidence="4" id="KW-1185">Reference proteome</keyword>
<name>A0A067PD02_9AGAM</name>
<sequence>MPHNLGIRVASSRLASTFDESCSWGSTPDGGMNRLSLNNDDKRVREWLIEQCKQLGCSVKVDQMGNIFAIRPGKNNSIPPIGMGSHLDTQPAGGKYDGIVGVLSALEVLRTLHDNQVETYAPVALIDWTNEEGARFPPAMLSSGVWGGAFTLEHGHSRSDASGNTVKSELERIGFLGDVPCSYEANPLSAHFEIHIEQGPALEAENLRIGVVTGVQAMNWYNIVLRGREQHCGTTPMNMRADTLLCAAKMIQSINQQSLALPGARASVAVINSSPQSINTLSGRVQFNIGARASSDALLATLDVNLEKACKEVVEDSVRLDESIMGKSGEGGVKMEVWEKIWECPKTVFDERAVSMVRESAREVEGGRFKDMVSGAGHDSVYTARKVPTAMIFIRCKAGISHNPAEFSKQEDIDAGANVLLGALLRYDDYLKEKTAA</sequence>
<dbReference type="InParanoid" id="A0A067PD02"/>
<organism evidence="3 4">
    <name type="scientific">Jaapia argillacea MUCL 33604</name>
    <dbReference type="NCBI Taxonomy" id="933084"/>
    <lineage>
        <taxon>Eukaryota</taxon>
        <taxon>Fungi</taxon>
        <taxon>Dikarya</taxon>
        <taxon>Basidiomycota</taxon>
        <taxon>Agaricomycotina</taxon>
        <taxon>Agaricomycetes</taxon>
        <taxon>Agaricomycetidae</taxon>
        <taxon>Jaapiales</taxon>
        <taxon>Jaapiaceae</taxon>
        <taxon>Jaapia</taxon>
    </lineage>
</organism>
<dbReference type="InterPro" id="IPR036264">
    <property type="entry name" value="Bact_exopeptidase_dim_dom"/>
</dbReference>
<protein>
    <recommendedName>
        <fullName evidence="5">Peptidase M20 dimerisation domain-containing protein</fullName>
    </recommendedName>
</protein>
<dbReference type="InterPro" id="IPR010158">
    <property type="entry name" value="Amidase_Cbmase"/>
</dbReference>
<dbReference type="NCBIfam" id="NF006769">
    <property type="entry name" value="PRK09290.1-3"/>
    <property type="match status" value="1"/>
</dbReference>
<evidence type="ECO:0000313" key="3">
    <source>
        <dbReference type="EMBL" id="KDQ51720.1"/>
    </source>
</evidence>
<dbReference type="Proteomes" id="UP000027265">
    <property type="component" value="Unassembled WGS sequence"/>
</dbReference>
<dbReference type="EMBL" id="KL197746">
    <property type="protein sequence ID" value="KDQ51720.1"/>
    <property type="molecule type" value="Genomic_DNA"/>
</dbReference>
<dbReference type="CDD" id="cd03884">
    <property type="entry name" value="M20_bAS"/>
    <property type="match status" value="1"/>
</dbReference>
<dbReference type="HOGENOM" id="CLU_024588_2_0_1"/>
<dbReference type="GO" id="GO:0016813">
    <property type="term" value="F:hydrolase activity, acting on carbon-nitrogen (but not peptide) bonds, in linear amidines"/>
    <property type="evidence" value="ECO:0007669"/>
    <property type="project" value="InterPro"/>
</dbReference>
<evidence type="ECO:0000256" key="1">
    <source>
        <dbReference type="ARBA" id="ARBA00006247"/>
    </source>
</evidence>
<dbReference type="OrthoDB" id="4676at2759"/>
<dbReference type="AlphaFoldDB" id="A0A067PD02"/>
<dbReference type="Pfam" id="PF01546">
    <property type="entry name" value="Peptidase_M20"/>
    <property type="match status" value="1"/>
</dbReference>
<dbReference type="STRING" id="933084.A0A067PD02"/>
<gene>
    <name evidence="3" type="ORF">JAAARDRAFT_40963</name>
</gene>
<evidence type="ECO:0008006" key="5">
    <source>
        <dbReference type="Google" id="ProtNLM"/>
    </source>
</evidence>
<proteinExistence type="inferred from homology"/>
<evidence type="ECO:0000313" key="4">
    <source>
        <dbReference type="Proteomes" id="UP000027265"/>
    </source>
</evidence>
<dbReference type="PANTHER" id="PTHR32494:SF5">
    <property type="entry name" value="ALLANTOATE AMIDOHYDROLASE"/>
    <property type="match status" value="1"/>
</dbReference>